<comment type="caution">
    <text evidence="8">The sequence shown here is derived from an EMBL/GenBank/DDBJ whole genome shotgun (WGS) entry which is preliminary data.</text>
</comment>
<dbReference type="PANTHER" id="PTHR43124:SF10">
    <property type="entry name" value="PURINE EFFLUX PUMP PBUE"/>
    <property type="match status" value="1"/>
</dbReference>
<dbReference type="PANTHER" id="PTHR43124">
    <property type="entry name" value="PURINE EFFLUX PUMP PBUE"/>
    <property type="match status" value="1"/>
</dbReference>
<keyword evidence="5 6" id="KW-0472">Membrane</keyword>
<evidence type="ECO:0000256" key="1">
    <source>
        <dbReference type="ARBA" id="ARBA00004651"/>
    </source>
</evidence>
<gene>
    <name evidence="8" type="ORF">GCM10009096_02080</name>
</gene>
<feature type="transmembrane region" description="Helical" evidence="6">
    <location>
        <begin position="23"/>
        <end position="48"/>
    </location>
</feature>
<evidence type="ECO:0000256" key="4">
    <source>
        <dbReference type="ARBA" id="ARBA00022989"/>
    </source>
</evidence>
<dbReference type="InterPro" id="IPR020846">
    <property type="entry name" value="MFS_dom"/>
</dbReference>
<organism evidence="8 9">
    <name type="scientific">Parasphingorhabdus litoris</name>
    <dbReference type="NCBI Taxonomy" id="394733"/>
    <lineage>
        <taxon>Bacteria</taxon>
        <taxon>Pseudomonadati</taxon>
        <taxon>Pseudomonadota</taxon>
        <taxon>Alphaproteobacteria</taxon>
        <taxon>Sphingomonadales</taxon>
        <taxon>Sphingomonadaceae</taxon>
        <taxon>Parasphingorhabdus</taxon>
    </lineage>
</organism>
<dbReference type="InterPro" id="IPR050189">
    <property type="entry name" value="MFS_Efflux_Transporters"/>
</dbReference>
<dbReference type="SUPFAM" id="SSF103473">
    <property type="entry name" value="MFS general substrate transporter"/>
    <property type="match status" value="1"/>
</dbReference>
<reference evidence="8 9" key="1">
    <citation type="journal article" date="2019" name="Int. J. Syst. Evol. Microbiol.">
        <title>The Global Catalogue of Microorganisms (GCM) 10K type strain sequencing project: providing services to taxonomists for standard genome sequencing and annotation.</title>
        <authorList>
            <consortium name="The Broad Institute Genomics Platform"/>
            <consortium name="The Broad Institute Genome Sequencing Center for Infectious Disease"/>
            <person name="Wu L."/>
            <person name="Ma J."/>
        </authorList>
    </citation>
    <scope>NUCLEOTIDE SEQUENCE [LARGE SCALE GENOMIC DNA]</scope>
    <source>
        <strain evidence="8 9">JCM 14162</strain>
    </source>
</reference>
<feature type="transmembrane region" description="Helical" evidence="6">
    <location>
        <begin position="176"/>
        <end position="193"/>
    </location>
</feature>
<feature type="transmembrane region" description="Helical" evidence="6">
    <location>
        <begin position="368"/>
        <end position="388"/>
    </location>
</feature>
<evidence type="ECO:0000313" key="9">
    <source>
        <dbReference type="Proteomes" id="UP001500713"/>
    </source>
</evidence>
<evidence type="ECO:0000256" key="5">
    <source>
        <dbReference type="ARBA" id="ARBA00023136"/>
    </source>
</evidence>
<evidence type="ECO:0000256" key="2">
    <source>
        <dbReference type="ARBA" id="ARBA00022475"/>
    </source>
</evidence>
<feature type="transmembrane region" description="Helical" evidence="6">
    <location>
        <begin position="335"/>
        <end position="356"/>
    </location>
</feature>
<keyword evidence="2" id="KW-1003">Cell membrane</keyword>
<keyword evidence="9" id="KW-1185">Reference proteome</keyword>
<comment type="subcellular location">
    <subcellularLocation>
        <location evidence="1">Cell membrane</location>
        <topology evidence="1">Multi-pass membrane protein</topology>
    </subcellularLocation>
</comment>
<sequence length="398" mass="41902">MNGDSQLTLSQDERVSRFSSSQVWATFALGCSALLITGVQPVALGALIEADIVDLRGAGQLATIEAFTLSVGVIVATIFLPPTALRKVGLLCSLGLCLTNFASAVIDSYALLAVSRALAGLAGGALLWVVTSVLVRTQRPERLAGYFMAGYTTCQALVVLSIALFFMPALGWRGCYIAIAMVISISALLSQLLPSSLKPLPSKDASHKLDLSPAVMITGAIIFIQMIMTVAIWAFIEPIGRIAGLEAQEVQLIISVSLVVQLAGAALAGFLAPRLPAAATLLLLTALILAVSVYLLMVSQFPTSFFMLAAFIFSFAWMFILPFQTKIALDVDPTGRVALIVPFLQLMAGAVAPITAGAVAGEGVASDVAWLSIICACLCGILLVWMVVDRLRSNKPSQ</sequence>
<protein>
    <submittedName>
        <fullName evidence="8">MFS transporter</fullName>
    </submittedName>
</protein>
<evidence type="ECO:0000256" key="6">
    <source>
        <dbReference type="SAM" id="Phobius"/>
    </source>
</evidence>
<feature type="transmembrane region" description="Helical" evidence="6">
    <location>
        <begin position="88"/>
        <end position="111"/>
    </location>
</feature>
<evidence type="ECO:0000256" key="3">
    <source>
        <dbReference type="ARBA" id="ARBA00022692"/>
    </source>
</evidence>
<proteinExistence type="predicted"/>
<feature type="transmembrane region" description="Helical" evidence="6">
    <location>
        <begin position="117"/>
        <end position="135"/>
    </location>
</feature>
<feature type="transmembrane region" description="Helical" evidence="6">
    <location>
        <begin position="214"/>
        <end position="236"/>
    </location>
</feature>
<dbReference type="Proteomes" id="UP001500713">
    <property type="component" value="Unassembled WGS sequence"/>
</dbReference>
<keyword evidence="3 6" id="KW-0812">Transmembrane</keyword>
<dbReference type="PROSITE" id="PS50850">
    <property type="entry name" value="MFS"/>
    <property type="match status" value="1"/>
</dbReference>
<evidence type="ECO:0000313" key="8">
    <source>
        <dbReference type="EMBL" id="GAA0465116.1"/>
    </source>
</evidence>
<feature type="transmembrane region" description="Helical" evidence="6">
    <location>
        <begin position="279"/>
        <end position="297"/>
    </location>
</feature>
<keyword evidence="4 6" id="KW-1133">Transmembrane helix</keyword>
<feature type="transmembrane region" description="Helical" evidence="6">
    <location>
        <begin position="303"/>
        <end position="323"/>
    </location>
</feature>
<dbReference type="Gene3D" id="1.20.1250.20">
    <property type="entry name" value="MFS general substrate transporter like domains"/>
    <property type="match status" value="2"/>
</dbReference>
<dbReference type="InterPro" id="IPR036259">
    <property type="entry name" value="MFS_trans_sf"/>
</dbReference>
<feature type="transmembrane region" description="Helical" evidence="6">
    <location>
        <begin position="147"/>
        <end position="170"/>
    </location>
</feature>
<feature type="transmembrane region" description="Helical" evidence="6">
    <location>
        <begin position="60"/>
        <end position="81"/>
    </location>
</feature>
<evidence type="ECO:0000259" key="7">
    <source>
        <dbReference type="PROSITE" id="PS50850"/>
    </source>
</evidence>
<name>A0ABN1A189_9SPHN</name>
<accession>A0ABN1A189</accession>
<feature type="domain" description="Major facilitator superfamily (MFS) profile" evidence="7">
    <location>
        <begin position="18"/>
        <end position="392"/>
    </location>
</feature>
<feature type="transmembrane region" description="Helical" evidence="6">
    <location>
        <begin position="252"/>
        <end position="272"/>
    </location>
</feature>
<dbReference type="EMBL" id="BAAAEM010000002">
    <property type="protein sequence ID" value="GAA0465116.1"/>
    <property type="molecule type" value="Genomic_DNA"/>
</dbReference>